<dbReference type="InterPro" id="IPR041459">
    <property type="entry name" value="MPTase-PolyVal"/>
</dbReference>
<dbReference type="Pfam" id="PF18818">
    <property type="entry name" value="MPTase-PolyVal"/>
    <property type="match status" value="1"/>
</dbReference>
<feature type="domain" description="Polyvalent protein metallopeptidase" evidence="2">
    <location>
        <begin position="157"/>
        <end position="287"/>
    </location>
</feature>
<dbReference type="InterPro" id="IPR013610">
    <property type="entry name" value="ArdC_N"/>
</dbReference>
<dbReference type="AlphaFoldDB" id="A0A433X7A8"/>
<evidence type="ECO:0000259" key="2">
    <source>
        <dbReference type="Pfam" id="PF18818"/>
    </source>
</evidence>
<dbReference type="OrthoDB" id="9792687at2"/>
<dbReference type="GO" id="GO:0003697">
    <property type="term" value="F:single-stranded DNA binding"/>
    <property type="evidence" value="ECO:0007669"/>
    <property type="project" value="InterPro"/>
</dbReference>
<evidence type="ECO:0000313" key="4">
    <source>
        <dbReference type="Proteomes" id="UP000281547"/>
    </source>
</evidence>
<dbReference type="PIRSF" id="PIRSF037112">
    <property type="entry name" value="Antirestriction_ArdC"/>
    <property type="match status" value="1"/>
</dbReference>
<dbReference type="RefSeq" id="WP_127188734.1">
    <property type="nucleotide sequence ID" value="NZ_RZNJ01000004.1"/>
</dbReference>
<organism evidence="3 4">
    <name type="scientific">Arsenicitalea aurantiaca</name>
    <dbReference type="NCBI Taxonomy" id="1783274"/>
    <lineage>
        <taxon>Bacteria</taxon>
        <taxon>Pseudomonadati</taxon>
        <taxon>Pseudomonadota</taxon>
        <taxon>Alphaproteobacteria</taxon>
        <taxon>Hyphomicrobiales</taxon>
        <taxon>Devosiaceae</taxon>
        <taxon>Arsenicitalea</taxon>
    </lineage>
</organism>
<protein>
    <submittedName>
        <fullName evidence="3">DUF1738 domain-containing protein</fullName>
    </submittedName>
</protein>
<keyword evidence="4" id="KW-1185">Reference proteome</keyword>
<dbReference type="EMBL" id="RZNJ01000004">
    <property type="protein sequence ID" value="RUT29954.1"/>
    <property type="molecule type" value="Genomic_DNA"/>
</dbReference>
<accession>A0A433X7A8</accession>
<dbReference type="Proteomes" id="UP000281547">
    <property type="component" value="Unassembled WGS sequence"/>
</dbReference>
<sequence>MRTSSPPARRDLHAEITTQLIAAIEADPGNPVLPWRRAEAPMTLPTNARTTKPYNGVNIISLWCAAFAAGYTTSSWASYRQWLDLGAQVRKGEKGTPIIFYRDYDVEPDPENADDDGRRRVARLSIVFNADQVEGYVLPETVQLACGKDMPVPAVSQVASLIASSKAEIHHGGDEAYYDRRADRIVMPDQQSFVGTPTSSPLESYYSVLLHELAHWTGAPARLNRRFGERFGDDAYAAEELVAEIASAFLCAELQVTQSPRPDHAAYLAHWLKLLKSDNRALFTAAARASEAATYLTGLAAPFSVPIPSPAAS</sequence>
<dbReference type="InterPro" id="IPR017113">
    <property type="entry name" value="Antirestriction_ArdC"/>
</dbReference>
<name>A0A433X7A8_9HYPH</name>
<dbReference type="Pfam" id="PF08401">
    <property type="entry name" value="ArdcN"/>
    <property type="match status" value="1"/>
</dbReference>
<evidence type="ECO:0000259" key="1">
    <source>
        <dbReference type="Pfam" id="PF08401"/>
    </source>
</evidence>
<comment type="caution">
    <text evidence="3">The sequence shown here is derived from an EMBL/GenBank/DDBJ whole genome shotgun (WGS) entry which is preliminary data.</text>
</comment>
<proteinExistence type="predicted"/>
<feature type="domain" description="N-terminal" evidence="1">
    <location>
        <begin position="11"/>
        <end position="123"/>
    </location>
</feature>
<evidence type="ECO:0000313" key="3">
    <source>
        <dbReference type="EMBL" id="RUT29954.1"/>
    </source>
</evidence>
<reference evidence="3 4" key="1">
    <citation type="journal article" date="2016" name="Int. J. Syst. Evol. Microbiol.">
        <title>Arsenicitalea aurantiaca gen. nov., sp. nov., a new member of the family Hyphomicrobiaceae, isolated from high-arsenic sediment.</title>
        <authorList>
            <person name="Mu Y."/>
            <person name="Zhou L."/>
            <person name="Zeng X.C."/>
            <person name="Liu L."/>
            <person name="Pan Y."/>
            <person name="Chen X."/>
            <person name="Wang J."/>
            <person name="Li S."/>
            <person name="Li W.J."/>
            <person name="Wang Y."/>
        </authorList>
    </citation>
    <scope>NUCLEOTIDE SEQUENCE [LARGE SCALE GENOMIC DNA]</scope>
    <source>
        <strain evidence="3 4">42-50</strain>
    </source>
</reference>
<gene>
    <name evidence="3" type="ORF">EMQ25_11465</name>
</gene>